<dbReference type="Proteomes" id="UP000663882">
    <property type="component" value="Unassembled WGS sequence"/>
</dbReference>
<evidence type="ECO:0000313" key="2">
    <source>
        <dbReference type="EMBL" id="CAF4112571.1"/>
    </source>
</evidence>
<sequence>MDESCEATVLDSSDPCWSSIVVPRSCESATFNLGTMRFKLCTKVGFMWSYPLHNLTVTIETPFTQKRQPYAINIDNSLIKDYSIRIYRIIDGHETEVKSMDDVIVQDSDSNYQIILKFQGPSTIYYYGFPFNYNVTEL</sequence>
<name>A0A814H7F6_9BILA</name>
<accession>A0A814H7F6</accession>
<evidence type="ECO:0000313" key="1">
    <source>
        <dbReference type="EMBL" id="CAF1006880.1"/>
    </source>
</evidence>
<evidence type="ECO:0000313" key="3">
    <source>
        <dbReference type="Proteomes" id="UP000663882"/>
    </source>
</evidence>
<protein>
    <submittedName>
        <fullName evidence="1">Uncharacterized protein</fullName>
    </submittedName>
</protein>
<reference evidence="1" key="1">
    <citation type="submission" date="2021-02" db="EMBL/GenBank/DDBJ databases">
        <authorList>
            <person name="Nowell W R."/>
        </authorList>
    </citation>
    <scope>NUCLEOTIDE SEQUENCE</scope>
</reference>
<dbReference type="EMBL" id="CAJNOO010000669">
    <property type="protein sequence ID" value="CAF1006880.1"/>
    <property type="molecule type" value="Genomic_DNA"/>
</dbReference>
<comment type="caution">
    <text evidence="1">The sequence shown here is derived from an EMBL/GenBank/DDBJ whole genome shotgun (WGS) entry which is preliminary data.</text>
</comment>
<proteinExistence type="predicted"/>
<dbReference type="Proteomes" id="UP000663823">
    <property type="component" value="Unassembled WGS sequence"/>
</dbReference>
<organism evidence="1 3">
    <name type="scientific">Rotaria sordida</name>
    <dbReference type="NCBI Taxonomy" id="392033"/>
    <lineage>
        <taxon>Eukaryota</taxon>
        <taxon>Metazoa</taxon>
        <taxon>Spiralia</taxon>
        <taxon>Gnathifera</taxon>
        <taxon>Rotifera</taxon>
        <taxon>Eurotatoria</taxon>
        <taxon>Bdelloidea</taxon>
        <taxon>Philodinida</taxon>
        <taxon>Philodinidae</taxon>
        <taxon>Rotaria</taxon>
    </lineage>
</organism>
<dbReference type="EMBL" id="CAJOAX010012456">
    <property type="protein sequence ID" value="CAF4112571.1"/>
    <property type="molecule type" value="Genomic_DNA"/>
</dbReference>
<dbReference type="AlphaFoldDB" id="A0A814H7F6"/>
<dbReference type="OrthoDB" id="10010241at2759"/>
<gene>
    <name evidence="2" type="ORF">OTI717_LOCUS34571</name>
    <name evidence="1" type="ORF">RFH988_LOCUS14463</name>
</gene>